<feature type="domain" description="ALMS motif" evidence="5">
    <location>
        <begin position="697"/>
        <end position="830"/>
    </location>
</feature>
<gene>
    <name evidence="7" type="primary">c2h10orf90</name>
</gene>
<evidence type="ECO:0000313" key="7">
    <source>
        <dbReference type="Ensembl" id="ENSECRP00000014373.1"/>
    </source>
</evidence>
<dbReference type="GO" id="GO:0005813">
    <property type="term" value="C:centrosome"/>
    <property type="evidence" value="ECO:0007669"/>
    <property type="project" value="UniProtKB-SubCell"/>
</dbReference>
<evidence type="ECO:0008006" key="9">
    <source>
        <dbReference type="Google" id="ProtNLM"/>
    </source>
</evidence>
<reference evidence="7" key="2">
    <citation type="submission" date="2025-08" db="UniProtKB">
        <authorList>
            <consortium name="Ensembl"/>
        </authorList>
    </citation>
    <scope>IDENTIFICATION</scope>
</reference>
<evidence type="ECO:0000313" key="8">
    <source>
        <dbReference type="Proteomes" id="UP000694620"/>
    </source>
</evidence>
<evidence type="ECO:0000256" key="1">
    <source>
        <dbReference type="ARBA" id="ARBA00004300"/>
    </source>
</evidence>
<dbReference type="Proteomes" id="UP000694620">
    <property type="component" value="Chromosome 2"/>
</dbReference>
<dbReference type="AlphaFoldDB" id="A0A8C4SGN1"/>
<dbReference type="InterPro" id="IPR029299">
    <property type="entry name" value="ALMS_motif"/>
</dbReference>
<dbReference type="PANTHER" id="PTHR21553:SF24">
    <property type="entry name" value="(E2-INDEPENDENT) E3 UBIQUITIN-CONJUGATING ENZYME FATS"/>
    <property type="match status" value="1"/>
</dbReference>
<keyword evidence="2" id="KW-0963">Cytoplasm</keyword>
<feature type="compositionally biased region" description="Basic and acidic residues" evidence="4">
    <location>
        <begin position="456"/>
        <end position="471"/>
    </location>
</feature>
<dbReference type="GO" id="GO:0008017">
    <property type="term" value="F:microtubule binding"/>
    <property type="evidence" value="ECO:0007669"/>
    <property type="project" value="TreeGrafter"/>
</dbReference>
<name>A0A8C4SGN1_ERPCA</name>
<evidence type="ECO:0000256" key="4">
    <source>
        <dbReference type="SAM" id="MobiDB-lite"/>
    </source>
</evidence>
<dbReference type="Pfam" id="PF15309">
    <property type="entry name" value="ALMS_motif"/>
    <property type="match status" value="1"/>
</dbReference>
<evidence type="ECO:0000256" key="2">
    <source>
        <dbReference type="ARBA" id="ARBA00022490"/>
    </source>
</evidence>
<feature type="compositionally biased region" description="Basic and acidic residues" evidence="4">
    <location>
        <begin position="560"/>
        <end position="584"/>
    </location>
</feature>
<dbReference type="GO" id="GO:0046599">
    <property type="term" value="P:regulation of centriole replication"/>
    <property type="evidence" value="ECO:0007669"/>
    <property type="project" value="TreeGrafter"/>
</dbReference>
<protein>
    <recommendedName>
        <fullName evidence="9">ALMS motif domain-containing protein</fullName>
    </recommendedName>
</protein>
<sequence>MIMEMQKPETCVLPENHKRMAPKQNVIGANTADNIRTRDAYWKFIIASPEYISSHSGSLSATQTKSAHQRLLECKRQAVGQALLGTVPLPINHTTVSLPDLHNKSIVLMSQPQKRSTFSSLYNSLSKKANLTLTPPKIFKKVQDRPNCLNFQEIKGAPISENCLKRSQIRIMGKKERVLFCTMDTVKQNWLPVQKKAVTCYIESSIHDKESPSSFANEIKIYSASPVLNKETEHWGRDWNYVSKADVFAGKYCSSITFSSGRSTDGFPDRNVLKYKTSSSENVDSLDSRLPASGGRRLEKSLEKKEALSLKSAFIYSHNPNKKECLPPSPSPQLPNEQLKTTGILTSSNENVLGICSAPVDYKTSTSRDRKGFSSITITARRLIPPVNVPPTSPGNASLKQFSGDTPFNSRSFHTSENCLDDMCYRRSCKSRNVRKVNMTARRNNYSASEGCSGTERIEHKSSQTRGHNKENEILLLNTDGKKEFSAKSPKGLVQSCVYFRVSPHLSQANFYLDKPLFIPILGAKPSCARQKHRSTFSLYVNGTSTKQTLNATNAQLKEVTSKNETGRQSDKRESNNVKFKKEATSLSSSHYRLSHFFRNTPQENATSVTCELLKKNNMLISDETDNCVHMIGQHLRNHCMVNGPLNEVQGPAKSRKNVLGRGKEAEQDLEWIIRTEQMDDSIWPRGFIDTEDDVQTTLTLKEALEFFRPDFITRSRKRLKDLEQKRYQRKVQQNESMLSQRSVTSPGILLMNASKKKCTKPHPLSDNLFKPKERTISEKEMQLRSKRIYNQLPEVKKKKEEEKRKVFSQTNRLRAELFKKKLLDHILQRSIDY</sequence>
<accession>A0A8C4SGN1</accession>
<evidence type="ECO:0000259" key="5">
    <source>
        <dbReference type="Pfam" id="PF15309"/>
    </source>
</evidence>
<organism evidence="7 8">
    <name type="scientific">Erpetoichthys calabaricus</name>
    <name type="common">Rope fish</name>
    <name type="synonym">Calamoichthys calabaricus</name>
    <dbReference type="NCBI Taxonomy" id="27687"/>
    <lineage>
        <taxon>Eukaryota</taxon>
        <taxon>Metazoa</taxon>
        <taxon>Chordata</taxon>
        <taxon>Craniata</taxon>
        <taxon>Vertebrata</taxon>
        <taxon>Euteleostomi</taxon>
        <taxon>Actinopterygii</taxon>
        <taxon>Polypteriformes</taxon>
        <taxon>Polypteridae</taxon>
        <taxon>Erpetoichthys</taxon>
    </lineage>
</organism>
<proteinExistence type="predicted"/>
<dbReference type="GO" id="GO:0005829">
    <property type="term" value="C:cytosol"/>
    <property type="evidence" value="ECO:0007669"/>
    <property type="project" value="TreeGrafter"/>
</dbReference>
<dbReference type="GO" id="GO:0005814">
    <property type="term" value="C:centriole"/>
    <property type="evidence" value="ECO:0007669"/>
    <property type="project" value="TreeGrafter"/>
</dbReference>
<feature type="domain" description="Centrosomal protein C10orf90 N-terminal" evidence="6">
    <location>
        <begin position="343"/>
        <end position="551"/>
    </location>
</feature>
<reference evidence="7" key="1">
    <citation type="submission" date="2021-06" db="EMBL/GenBank/DDBJ databases">
        <authorList>
            <consortium name="Wellcome Sanger Institute Data Sharing"/>
        </authorList>
    </citation>
    <scope>NUCLEOTIDE SEQUENCE [LARGE SCALE GENOMIC DNA]</scope>
</reference>
<keyword evidence="8" id="KW-1185">Reference proteome</keyword>
<evidence type="ECO:0000259" key="6">
    <source>
        <dbReference type="Pfam" id="PF17730"/>
    </source>
</evidence>
<feature type="region of interest" description="Disordered" evidence="4">
    <location>
        <begin position="559"/>
        <end position="584"/>
    </location>
</feature>
<evidence type="ECO:0000256" key="3">
    <source>
        <dbReference type="ARBA" id="ARBA00023212"/>
    </source>
</evidence>
<feature type="region of interest" description="Disordered" evidence="4">
    <location>
        <begin position="446"/>
        <end position="471"/>
    </location>
</feature>
<comment type="subcellular location">
    <subcellularLocation>
        <location evidence="1">Cytoplasm</location>
        <location evidence="1">Cytoskeleton</location>
        <location evidence="1">Microtubule organizing center</location>
        <location evidence="1">Centrosome</location>
    </subcellularLocation>
</comment>
<dbReference type="Ensembl" id="ENSECRT00000014627.1">
    <property type="protein sequence ID" value="ENSECRP00000014373.1"/>
    <property type="gene ID" value="ENSECRG00000009591.1"/>
</dbReference>
<keyword evidence="3" id="KW-0206">Cytoskeleton</keyword>
<dbReference type="GeneTree" id="ENSGT00940000153123"/>
<reference evidence="7" key="3">
    <citation type="submission" date="2025-09" db="UniProtKB">
        <authorList>
            <consortium name="Ensembl"/>
        </authorList>
    </citation>
    <scope>IDENTIFICATION</scope>
</reference>
<dbReference type="InterPro" id="IPR041179">
    <property type="entry name" value="C10orf90_N"/>
</dbReference>
<dbReference type="Pfam" id="PF17730">
    <property type="entry name" value="Centro_C10orf90"/>
    <property type="match status" value="1"/>
</dbReference>
<dbReference type="PANTHER" id="PTHR21553">
    <property type="entry name" value="ALMS1-RELATED"/>
    <property type="match status" value="1"/>
</dbReference>